<dbReference type="PROSITE" id="PS50181">
    <property type="entry name" value="FBOX"/>
    <property type="match status" value="1"/>
</dbReference>
<dbReference type="OrthoDB" id="4402051at2759"/>
<proteinExistence type="predicted"/>
<keyword evidence="3" id="KW-1185">Reference proteome</keyword>
<dbReference type="SUPFAM" id="SSF81383">
    <property type="entry name" value="F-box domain"/>
    <property type="match status" value="1"/>
</dbReference>
<dbReference type="InterPro" id="IPR036047">
    <property type="entry name" value="F-box-like_dom_sf"/>
</dbReference>
<dbReference type="InterPro" id="IPR001810">
    <property type="entry name" value="F-box_dom"/>
</dbReference>
<protein>
    <recommendedName>
        <fullName evidence="1">F-box domain-containing protein</fullName>
    </recommendedName>
</protein>
<name>A0A139HXC1_9PEZI</name>
<evidence type="ECO:0000313" key="3">
    <source>
        <dbReference type="Proteomes" id="UP000070133"/>
    </source>
</evidence>
<dbReference type="Proteomes" id="UP000070133">
    <property type="component" value="Unassembled WGS sequence"/>
</dbReference>
<reference evidence="2 3" key="1">
    <citation type="submission" date="2015-07" db="EMBL/GenBank/DDBJ databases">
        <title>Comparative genomics of the Sigatoka disease complex on banana suggests a link between parallel evolutionary changes in Pseudocercospora fijiensis and Pseudocercospora eumusae and increased virulence on the banana host.</title>
        <authorList>
            <person name="Chang T.-C."/>
            <person name="Salvucci A."/>
            <person name="Crous P.W."/>
            <person name="Stergiopoulos I."/>
        </authorList>
    </citation>
    <scope>NUCLEOTIDE SEQUENCE [LARGE SCALE GENOMIC DNA]</scope>
    <source>
        <strain evidence="2 3">CBS 114824</strain>
    </source>
</reference>
<dbReference type="CDD" id="cd09917">
    <property type="entry name" value="F-box_SF"/>
    <property type="match status" value="1"/>
</dbReference>
<organism evidence="2 3">
    <name type="scientific">Pseudocercospora eumusae</name>
    <dbReference type="NCBI Taxonomy" id="321146"/>
    <lineage>
        <taxon>Eukaryota</taxon>
        <taxon>Fungi</taxon>
        <taxon>Dikarya</taxon>
        <taxon>Ascomycota</taxon>
        <taxon>Pezizomycotina</taxon>
        <taxon>Dothideomycetes</taxon>
        <taxon>Dothideomycetidae</taxon>
        <taxon>Mycosphaerellales</taxon>
        <taxon>Mycosphaerellaceae</taxon>
        <taxon>Pseudocercospora</taxon>
    </lineage>
</organism>
<dbReference type="AlphaFoldDB" id="A0A139HXC1"/>
<gene>
    <name evidence="2" type="ORF">AC578_2469</name>
</gene>
<dbReference type="Pfam" id="PF00646">
    <property type="entry name" value="F-box"/>
    <property type="match status" value="1"/>
</dbReference>
<feature type="domain" description="F-box" evidence="1">
    <location>
        <begin position="15"/>
        <end position="61"/>
    </location>
</feature>
<dbReference type="EMBL" id="LFZN01000003">
    <property type="protein sequence ID" value="KXT07087.1"/>
    <property type="molecule type" value="Genomic_DNA"/>
</dbReference>
<sequence length="418" mass="47243">MESQTRSEVDSNHTPTCFLDLPKELLLHVSEYLDTKTLCELRLTCKTLGAAVIDQWFPKTWVCPILHPSCIENLLHVSQTARLVNRLDRVRFALDADYQAKDVHVARKKDMSHSDAQDAHIKQLYQSEFDVGSTVDCDKIVAICRSLKLASCMIELDLMNTSGAGQCSRWTGSGNMAVLDITDSVIYALARSNVSIYSLAMCGNGFHESSLRIRSQGIYDLKDVTKDLRQIYYNLMPYTTDWNQGNGDVAMSNRMGAVKAIESASKLRILFLVGFGQRHHPQIDLVRIASKFLLAVRSPVLRCMYVHDMDCTASDLAQVIRNCKESLTYLALENIRLHCPGSKLLLMKELQVCSKLQYLCVSKKGSWPLMHRGAFEVFSLKHYDSEDKADVIDSESVSWKSKEEVQKVLEYNLGQIKE</sequence>
<evidence type="ECO:0000259" key="1">
    <source>
        <dbReference type="PROSITE" id="PS50181"/>
    </source>
</evidence>
<accession>A0A139HXC1</accession>
<dbReference type="Gene3D" id="1.20.1280.50">
    <property type="match status" value="1"/>
</dbReference>
<dbReference type="SUPFAM" id="SSF52047">
    <property type="entry name" value="RNI-like"/>
    <property type="match status" value="1"/>
</dbReference>
<evidence type="ECO:0000313" key="2">
    <source>
        <dbReference type="EMBL" id="KXT07087.1"/>
    </source>
</evidence>
<comment type="caution">
    <text evidence="2">The sequence shown here is derived from an EMBL/GenBank/DDBJ whole genome shotgun (WGS) entry which is preliminary data.</text>
</comment>
<dbReference type="SMART" id="SM00256">
    <property type="entry name" value="FBOX"/>
    <property type="match status" value="1"/>
</dbReference>